<gene>
    <name evidence="4" type="ORF">ABID46_000399</name>
</gene>
<dbReference type="InterPro" id="IPR011542">
    <property type="entry name" value="SUF_FeS_clus_asmbl_SufD"/>
</dbReference>
<feature type="domain" description="SUF system FeS cluster assembly SufBD core" evidence="2">
    <location>
        <begin position="176"/>
        <end position="407"/>
    </location>
</feature>
<organism evidence="4 5">
    <name type="scientific">Moheibacter stercoris</name>
    <dbReference type="NCBI Taxonomy" id="1628251"/>
    <lineage>
        <taxon>Bacteria</taxon>
        <taxon>Pseudomonadati</taxon>
        <taxon>Bacteroidota</taxon>
        <taxon>Flavobacteriia</taxon>
        <taxon>Flavobacteriales</taxon>
        <taxon>Weeksellaceae</taxon>
        <taxon>Moheibacter</taxon>
    </lineage>
</organism>
<comment type="caution">
    <text evidence="4">The sequence shown here is derived from an EMBL/GenBank/DDBJ whole genome shotgun (WGS) entry which is preliminary data.</text>
</comment>
<evidence type="ECO:0000313" key="4">
    <source>
        <dbReference type="EMBL" id="MET3730840.1"/>
    </source>
</evidence>
<proteinExistence type="inferred from homology"/>
<evidence type="ECO:0000256" key="1">
    <source>
        <dbReference type="ARBA" id="ARBA00043967"/>
    </source>
</evidence>
<dbReference type="PANTHER" id="PTHR43575">
    <property type="entry name" value="PROTEIN ABCI7, CHLOROPLASTIC"/>
    <property type="match status" value="1"/>
</dbReference>
<reference evidence="4 5" key="1">
    <citation type="submission" date="2024-06" db="EMBL/GenBank/DDBJ databases">
        <title>Genomic Encyclopedia of Type Strains, Phase IV (KMG-IV): sequencing the most valuable type-strain genomes for metagenomic binning, comparative biology and taxonomic classification.</title>
        <authorList>
            <person name="Goeker M."/>
        </authorList>
    </citation>
    <scope>NUCLEOTIDE SEQUENCE [LARGE SCALE GENOMIC DNA]</scope>
    <source>
        <strain evidence="4 5">DSM 29388</strain>
    </source>
</reference>
<comment type="similarity">
    <text evidence="1">Belongs to the iron-sulfur cluster assembly SufBD family.</text>
</comment>
<name>A0ABV2LQJ0_9FLAO</name>
<evidence type="ECO:0000259" key="3">
    <source>
        <dbReference type="Pfam" id="PF19295"/>
    </source>
</evidence>
<evidence type="ECO:0000313" key="5">
    <source>
        <dbReference type="Proteomes" id="UP001549146"/>
    </source>
</evidence>
<accession>A0ABV2LQJ0</accession>
<sequence length="440" mass="49900">MIDLKENLVSRHLVFNEKNSKNQFVNQLRHEAIEIFDKAGFPNKKEEEWKYTNLAPLLKKDYKLFPESEDVSIGYQDVKKYFVHDMDTYNIVFVNGVYSSYLSSTTHEEADICVLSSALNKMVHQPVIENFYGKIADKTESLVALNTAFSKDGAFIYVPDNVILSKPVQIMYLSTTNESEVMYHPRNLVVIGNNSQAHIIERHQTLDGKANLTNSVTEVHVGKNAELDYYKVQNDSKEASLIDNTFIAQERDSKAAFQTFSFGGKLTRNNLNFVQNGENTNSILNGITVISGDQHVDHHTKVEHKFPHCESHELYKGIYDEKSRGVFNGKVYVHPEAQKLNAFQQNNNVLLTNDASIDTKPQLEIFADDVKCSHGCTVGQLDESALFYMQQRGIPKKEAKALLLYAFAADVLEHVQIPQVKVRITKIIAEKLGVNIDFDL</sequence>
<dbReference type="Pfam" id="PF01458">
    <property type="entry name" value="SUFBD_core"/>
    <property type="match status" value="1"/>
</dbReference>
<dbReference type="InterPro" id="IPR045595">
    <property type="entry name" value="SufBD_N"/>
</dbReference>
<feature type="domain" description="SUF system FeS cluster assembly SufBD N-terminal" evidence="3">
    <location>
        <begin position="20"/>
        <end position="170"/>
    </location>
</feature>
<dbReference type="InterPro" id="IPR037284">
    <property type="entry name" value="SUF_FeS_clus_asmbl_SufBD_sf"/>
</dbReference>
<dbReference type="EMBL" id="JBEPMO010000002">
    <property type="protein sequence ID" value="MET3730840.1"/>
    <property type="molecule type" value="Genomic_DNA"/>
</dbReference>
<keyword evidence="5" id="KW-1185">Reference proteome</keyword>
<dbReference type="Proteomes" id="UP001549146">
    <property type="component" value="Unassembled WGS sequence"/>
</dbReference>
<protein>
    <submittedName>
        <fullName evidence="4">Fe-S cluster assembly protein SufD</fullName>
    </submittedName>
</protein>
<dbReference type="InterPro" id="IPR000825">
    <property type="entry name" value="SUF_FeS_clus_asmbl_SufBD_core"/>
</dbReference>
<dbReference type="PANTHER" id="PTHR43575:SF1">
    <property type="entry name" value="PROTEIN ABCI7, CHLOROPLASTIC"/>
    <property type="match status" value="1"/>
</dbReference>
<dbReference type="SUPFAM" id="SSF101960">
    <property type="entry name" value="Stabilizer of iron transporter SufD"/>
    <property type="match status" value="1"/>
</dbReference>
<evidence type="ECO:0000259" key="2">
    <source>
        <dbReference type="Pfam" id="PF01458"/>
    </source>
</evidence>
<dbReference type="Pfam" id="PF19295">
    <property type="entry name" value="SufBD_N"/>
    <property type="match status" value="1"/>
</dbReference>
<dbReference type="InterPro" id="IPR055346">
    <property type="entry name" value="Fe-S_cluster_assembly_SufBD"/>
</dbReference>
<dbReference type="NCBIfam" id="TIGR01981">
    <property type="entry name" value="sufD"/>
    <property type="match status" value="1"/>
</dbReference>